<evidence type="ECO:0000256" key="6">
    <source>
        <dbReference type="ARBA" id="ARBA00023242"/>
    </source>
</evidence>
<comment type="similarity">
    <text evidence="2 8">Belongs to the HEATR1/UTP10 family.</text>
</comment>
<dbReference type="GeneID" id="28937134"/>
<dbReference type="InterPro" id="IPR012954">
    <property type="entry name" value="BP28_C_dom"/>
</dbReference>
<dbReference type="Pfam" id="PF12397">
    <property type="entry name" value="U3snoRNP10"/>
    <property type="match status" value="1"/>
</dbReference>
<evidence type="ECO:0000256" key="3">
    <source>
        <dbReference type="ARBA" id="ARBA00015399"/>
    </source>
</evidence>
<evidence type="ECO:0000259" key="9">
    <source>
        <dbReference type="SMART" id="SM01036"/>
    </source>
</evidence>
<comment type="caution">
    <text evidence="10">The sequence shown here is derived from an EMBL/GenBank/DDBJ whole genome shotgun (WGS) entry which is preliminary data.</text>
</comment>
<gene>
    <name evidence="10" type="ORF">T552_02386</name>
</gene>
<dbReference type="Proteomes" id="UP000054454">
    <property type="component" value="Unassembled WGS sequence"/>
</dbReference>
<evidence type="ECO:0000256" key="1">
    <source>
        <dbReference type="ARBA" id="ARBA00004604"/>
    </source>
</evidence>
<accession>A0A0W4ZGB0</accession>
<comment type="subcellular location">
    <subcellularLocation>
        <location evidence="1 8">Nucleus</location>
        <location evidence="1 8">Nucleolus</location>
    </subcellularLocation>
</comment>
<reference evidence="11" key="1">
    <citation type="journal article" date="2016" name="Nat. Commun.">
        <title>Genome analysis of three Pneumocystis species reveals adaptation mechanisms to life exclusively in mammalian hosts.</title>
        <authorList>
            <person name="Ma L."/>
            <person name="Chen Z."/>
            <person name="Huang D.W."/>
            <person name="Kutty G."/>
            <person name="Ishihara M."/>
            <person name="Wang H."/>
            <person name="Abouelleil A."/>
            <person name="Bishop L."/>
            <person name="Davey E."/>
            <person name="Deng R."/>
            <person name="Deng X."/>
            <person name="Fan L."/>
            <person name="Fantoni G."/>
            <person name="Fitzgerald M."/>
            <person name="Gogineni E."/>
            <person name="Goldberg J.M."/>
            <person name="Handley G."/>
            <person name="Hu X."/>
            <person name="Huber C."/>
            <person name="Jiao X."/>
            <person name="Jones K."/>
            <person name="Levin J.Z."/>
            <person name="Liu Y."/>
            <person name="Macdonald P."/>
            <person name="Melnikov A."/>
            <person name="Raley C."/>
            <person name="Sassi M."/>
            <person name="Sherman B.T."/>
            <person name="Song X."/>
            <person name="Sykes S."/>
            <person name="Tran B."/>
            <person name="Walsh L."/>
            <person name="Xia Y."/>
            <person name="Yang J."/>
            <person name="Young S."/>
            <person name="Zeng Q."/>
            <person name="Zheng X."/>
            <person name="Stephens R."/>
            <person name="Nusbaum C."/>
            <person name="Birren B.W."/>
            <person name="Azadi P."/>
            <person name="Lempicki R.A."/>
            <person name="Cuomo C.A."/>
            <person name="Kovacs J.A."/>
        </authorList>
    </citation>
    <scope>NUCLEOTIDE SEQUENCE [LARGE SCALE GENOMIC DNA]</scope>
    <source>
        <strain evidence="11">B80</strain>
    </source>
</reference>
<dbReference type="PANTHER" id="PTHR13457">
    <property type="entry name" value="BAP28"/>
    <property type="match status" value="1"/>
</dbReference>
<dbReference type="GO" id="GO:0034455">
    <property type="term" value="C:t-UTP complex"/>
    <property type="evidence" value="ECO:0007669"/>
    <property type="project" value="TreeGrafter"/>
</dbReference>
<keyword evidence="11" id="KW-1185">Reference proteome</keyword>
<dbReference type="InterPro" id="IPR040191">
    <property type="entry name" value="UTP10"/>
</dbReference>
<dbReference type="OrthoDB" id="31183at2759"/>
<keyword evidence="5 8" id="KW-0698">rRNA processing</keyword>
<dbReference type="InterPro" id="IPR022125">
    <property type="entry name" value="U3snoRNP10_N"/>
</dbReference>
<dbReference type="GO" id="GO:0030515">
    <property type="term" value="F:snoRNA binding"/>
    <property type="evidence" value="ECO:0007669"/>
    <property type="project" value="TreeGrafter"/>
</dbReference>
<comment type="function">
    <text evidence="8">Involved in nucleolar processing of pre-18S ribosomal RNA.</text>
</comment>
<dbReference type="SUPFAM" id="SSF48371">
    <property type="entry name" value="ARM repeat"/>
    <property type="match status" value="1"/>
</dbReference>
<dbReference type="Gene3D" id="1.25.10.10">
    <property type="entry name" value="Leucine-rich Repeat Variant"/>
    <property type="match status" value="2"/>
</dbReference>
<dbReference type="SMART" id="SM01036">
    <property type="entry name" value="BP28CT"/>
    <property type="match status" value="1"/>
</dbReference>
<comment type="subunit">
    <text evidence="8">Component of the ribosomal small subunit (SSU) processome.</text>
</comment>
<dbReference type="InterPro" id="IPR016024">
    <property type="entry name" value="ARM-type_fold"/>
</dbReference>
<dbReference type="GO" id="GO:0030686">
    <property type="term" value="C:90S preribosome"/>
    <property type="evidence" value="ECO:0007669"/>
    <property type="project" value="TreeGrafter"/>
</dbReference>
<evidence type="ECO:0000313" key="10">
    <source>
        <dbReference type="EMBL" id="KTW27407.1"/>
    </source>
</evidence>
<dbReference type="InterPro" id="IPR011989">
    <property type="entry name" value="ARM-like"/>
</dbReference>
<dbReference type="PANTHER" id="PTHR13457:SF1">
    <property type="entry name" value="HEAT REPEAT-CONTAINING PROTEIN 1"/>
    <property type="match status" value="1"/>
</dbReference>
<dbReference type="GO" id="GO:0032040">
    <property type="term" value="C:small-subunit processome"/>
    <property type="evidence" value="ECO:0007669"/>
    <property type="project" value="TreeGrafter"/>
</dbReference>
<dbReference type="GO" id="GO:0000462">
    <property type="term" value="P:maturation of SSU-rRNA from tricistronic rRNA transcript (SSU-rRNA, 5.8S rRNA, LSU-rRNA)"/>
    <property type="evidence" value="ECO:0007669"/>
    <property type="project" value="TreeGrafter"/>
</dbReference>
<evidence type="ECO:0000256" key="7">
    <source>
        <dbReference type="ARBA" id="ARBA00023274"/>
    </source>
</evidence>
<dbReference type="GO" id="GO:0045943">
    <property type="term" value="P:positive regulation of transcription by RNA polymerase I"/>
    <property type="evidence" value="ECO:0007669"/>
    <property type="project" value="TreeGrafter"/>
</dbReference>
<proteinExistence type="inferred from homology"/>
<dbReference type="Pfam" id="PF23243">
    <property type="entry name" value="HEAT_HEATR1"/>
    <property type="match status" value="1"/>
</dbReference>
<name>A0A0W4ZGB0_PNEC8</name>
<dbReference type="Pfam" id="PF08146">
    <property type="entry name" value="BP28CT"/>
    <property type="match status" value="1"/>
</dbReference>
<keyword evidence="4 8" id="KW-0690">Ribosome biogenesis</keyword>
<dbReference type="RefSeq" id="XP_018225449.1">
    <property type="nucleotide sequence ID" value="XM_018370931.1"/>
</dbReference>
<keyword evidence="6 8" id="KW-0539">Nucleus</keyword>
<evidence type="ECO:0000256" key="2">
    <source>
        <dbReference type="ARBA" id="ARBA00010559"/>
    </source>
</evidence>
<keyword evidence="7 8" id="KW-0687">Ribonucleoprotein</keyword>
<evidence type="ECO:0000313" key="11">
    <source>
        <dbReference type="Proteomes" id="UP000054454"/>
    </source>
</evidence>
<evidence type="ECO:0000256" key="4">
    <source>
        <dbReference type="ARBA" id="ARBA00022517"/>
    </source>
</evidence>
<evidence type="ECO:0000256" key="8">
    <source>
        <dbReference type="RuleBase" id="RU367065"/>
    </source>
</evidence>
<protein>
    <recommendedName>
        <fullName evidence="3 8">U3 small nucleolar RNA-associated protein 10</fullName>
    </recommendedName>
</protein>
<evidence type="ECO:0000256" key="5">
    <source>
        <dbReference type="ARBA" id="ARBA00022552"/>
    </source>
</evidence>
<dbReference type="InterPro" id="IPR056473">
    <property type="entry name" value="HEAT_Utp10/HEAT1"/>
</dbReference>
<organism evidence="10 11">
    <name type="scientific">Pneumocystis carinii (strain B80)</name>
    <name type="common">Rat pneumocystis pneumonia agent</name>
    <name type="synonym">Pneumocystis carinii f. sp. carinii</name>
    <dbReference type="NCBI Taxonomy" id="1408658"/>
    <lineage>
        <taxon>Eukaryota</taxon>
        <taxon>Fungi</taxon>
        <taxon>Dikarya</taxon>
        <taxon>Ascomycota</taxon>
        <taxon>Taphrinomycotina</taxon>
        <taxon>Pneumocystomycetes</taxon>
        <taxon>Pneumocystaceae</taxon>
        <taxon>Pneumocystis</taxon>
    </lineage>
</organism>
<dbReference type="VEuPathDB" id="FungiDB:T552_02386"/>
<sequence length="1726" mass="199878">MTTLACQLKEIHKNHLESWDKEKKISSLLFDPVEAADQDLDSVFSIANNGFIELSNIEPKFKRFSRTLFSEESKYIDRFTQTKSENDYLDSSIDAFLSILAPYFLLKPSIKVLEWLIRRFKIHKMNQNSLLLSILPYHMHPFFVKVLSIIDIPLPTWSFLLPFKNNRINPTHYIISKSLSNNEVLFSLFMEYVQSKVKEKKDYQILLKFWATCVAETIYIMRKNQENEEKIISKTLPNVLEGLLSQSSEYQIACYIVLVTISSNYSLSEKSLITALTLVSRTLNKVTINAGLICLAQLAQTREGCKPLPIPVFKSLLKIENINKEFIMVGEKYRSDKLIVGYIQCLIEDKMKNNDFSLFEELELFFSKIYFSKDEFKAIIHSLFLQIIHSKDLPVEARNYISNIVKKFKEDIQFKPILEDLTKIFKNDITEIQNILQITIEPSPPSVLENIVVEHTNIIEENTETEEFTHLINNIQNVISENLIFVDSNQQLFYKAFHIACKHPEGINILFSNSIFQDTSFKLYFLSQIWTCQNLDDINIKSSIITSLEQCRVILSNENENIDYQFFIPYLLIPLNSESLEIREATSKVIPLLIEKLRISSTEDSIICGFNNIYGKKSSKLIWLSRKDEKRFLKKILMPNIQECILDKNYICKILTEVFESNDKKDISFGRSILKFICSHIIYCPLQDVWFKLLQIINNSTEKNIHKTKILLPKLKRYQNMKMEARNKFLIIKELCKIVVEGENGLGIKLLLEIAQSDHTEFVIGACERLSELWNSIEHSIMFDICKIFIDHSQNRNNSTSLIITKMLNDIEIPEEVFISLFSSLNLKDLLSSLLTKSQKDRDSQNREIEKELQYITIFLELLEKNNPETKQQLITPLFTSLNFLITLETNTRISMAYPEQIILTCLQKITSNTSTSFDSKTIRMDLLINCICSSPTPHVHNRALLLITTIAKTAPELILHNIMPIFTFMGTNILHQDNDFSEYIIEQTIQKVIPALISNNGDKKADIVVNFSTILTSFVNAFTHIPDHRKLKLFIILIKTLGPNDFLYAFLVLLLNMKYNLEEKGKNTEAKTIASFCLSLSTSFDIEVQLLSFWKLLDFAKSLTINTLDIPDDSILIDTSEFDDDRLNSLRSQLIKIIGNVFASKHFKKLFLTIHKTISDDSNVYSSIYKIIEILIEMKEIFVVYKTLEDSLQYVLKETLILLPIKSFTITIKKMLTSKNLRLRLNACVILKDKIETESLENTNTELAAIDLLPDIIENTFKKGLELTYSALICINVIAKRYGKNNPAKFFQILENIIEVGLKNESKDLQILSCISITILSECLGPRLVPKLPSFVPYILEKLKESHDDIFEITVCSLMEALINSIPSFMLSYTKLMLEAYLYKNPTENEELIIIKNSLNNAIANKFPLKTIFSSISQSWKYIITLDKTTIIISLDLLEITIKNSKKEDIEKISLKLFNFFLEIFDMIHDNQLDTKIIITIKEKALEVFIQVIMKLNDIAFRPLFLNFRQWAFKDFYKENIEIDPKPRLLIFYKFLGIFLGRFKSIVTNYFSHIFDDTIELLKKEQEGTFSLNSDLWEAIINSIYQSLLHDTEEFWQDSIRFSKIAPALISYLSFAPRYKIEKYLIPSIAQLASVTISDEHYKTINTLILNHMNSDNTAVRLAALETQKELYTKLKGEWLATLPQTIPFISEALEDKNEKIEYSTQKLIITIESYLGEPLQRFLT</sequence>
<feature type="domain" description="BP28 C-terminal" evidence="9">
    <location>
        <begin position="1448"/>
        <end position="1596"/>
    </location>
</feature>
<dbReference type="EMBL" id="LFVZ01000010">
    <property type="protein sequence ID" value="KTW27407.1"/>
    <property type="molecule type" value="Genomic_DNA"/>
</dbReference>